<dbReference type="Proteomes" id="UP000054596">
    <property type="component" value="Unassembled WGS sequence"/>
</dbReference>
<feature type="compositionally biased region" description="Basic and acidic residues" evidence="5">
    <location>
        <begin position="23"/>
        <end position="41"/>
    </location>
</feature>
<protein>
    <submittedName>
        <fullName evidence="6">Uncharacterized protein</fullName>
    </submittedName>
</protein>
<proteinExistence type="predicted"/>
<gene>
    <name evidence="6" type="ORF">AWB82_05917</name>
</gene>
<organism evidence="6 7">
    <name type="scientific">Caballeronia glebae</name>
    <dbReference type="NCBI Taxonomy" id="1777143"/>
    <lineage>
        <taxon>Bacteria</taxon>
        <taxon>Pseudomonadati</taxon>
        <taxon>Pseudomonadota</taxon>
        <taxon>Betaproteobacteria</taxon>
        <taxon>Burkholderiales</taxon>
        <taxon>Burkholderiaceae</taxon>
        <taxon>Caballeronia</taxon>
    </lineage>
</organism>
<accession>A0A158CX72</accession>
<keyword evidence="4" id="KW-0472">Membrane</keyword>
<keyword evidence="3" id="KW-1133">Transmembrane helix</keyword>
<feature type="region of interest" description="Disordered" evidence="5">
    <location>
        <begin position="20"/>
        <end position="41"/>
    </location>
</feature>
<evidence type="ECO:0000256" key="3">
    <source>
        <dbReference type="ARBA" id="ARBA00022989"/>
    </source>
</evidence>
<evidence type="ECO:0000313" key="6">
    <source>
        <dbReference type="EMBL" id="SAK86750.1"/>
    </source>
</evidence>
<name>A0A158CX72_9BURK</name>
<dbReference type="STRING" id="1777143.AWB82_05917"/>
<keyword evidence="7" id="KW-1185">Reference proteome</keyword>
<dbReference type="Pfam" id="PF01988">
    <property type="entry name" value="VIT1"/>
    <property type="match status" value="1"/>
</dbReference>
<dbReference type="GO" id="GO:0005384">
    <property type="term" value="F:manganese ion transmembrane transporter activity"/>
    <property type="evidence" value="ECO:0007669"/>
    <property type="project" value="InterPro"/>
</dbReference>
<keyword evidence="2" id="KW-0812">Transmembrane</keyword>
<sequence>MALGEWLSVTNARELAQAQVSKEQNELEHSSESEEHEVALI</sequence>
<dbReference type="AlphaFoldDB" id="A0A158CX72"/>
<evidence type="ECO:0000256" key="5">
    <source>
        <dbReference type="SAM" id="MobiDB-lite"/>
    </source>
</evidence>
<evidence type="ECO:0000256" key="2">
    <source>
        <dbReference type="ARBA" id="ARBA00022692"/>
    </source>
</evidence>
<dbReference type="GO" id="GO:0030026">
    <property type="term" value="P:intracellular manganese ion homeostasis"/>
    <property type="evidence" value="ECO:0007669"/>
    <property type="project" value="InterPro"/>
</dbReference>
<dbReference type="GO" id="GO:0012505">
    <property type="term" value="C:endomembrane system"/>
    <property type="evidence" value="ECO:0007669"/>
    <property type="project" value="UniProtKB-SubCell"/>
</dbReference>
<reference evidence="6" key="1">
    <citation type="submission" date="2016-01" db="EMBL/GenBank/DDBJ databases">
        <authorList>
            <person name="Peeters C."/>
        </authorList>
    </citation>
    <scope>NUCLEOTIDE SEQUENCE [LARGE SCALE GENOMIC DNA]</scope>
    <source>
        <strain evidence="6">LMG 29325</strain>
    </source>
</reference>
<dbReference type="EMBL" id="FCOJ02000060">
    <property type="protein sequence ID" value="SAK86750.1"/>
    <property type="molecule type" value="Genomic_DNA"/>
</dbReference>
<comment type="subcellular location">
    <subcellularLocation>
        <location evidence="1">Endomembrane system</location>
        <topology evidence="1">Multi-pass membrane protein</topology>
    </subcellularLocation>
</comment>
<dbReference type="InterPro" id="IPR008217">
    <property type="entry name" value="Ccc1_fam"/>
</dbReference>
<evidence type="ECO:0000313" key="7">
    <source>
        <dbReference type="Proteomes" id="UP000054596"/>
    </source>
</evidence>
<evidence type="ECO:0000256" key="1">
    <source>
        <dbReference type="ARBA" id="ARBA00004127"/>
    </source>
</evidence>
<comment type="caution">
    <text evidence="6">The sequence shown here is derived from an EMBL/GenBank/DDBJ whole genome shotgun (WGS) entry which is preliminary data.</text>
</comment>
<evidence type="ECO:0000256" key="4">
    <source>
        <dbReference type="ARBA" id="ARBA00023136"/>
    </source>
</evidence>